<evidence type="ECO:0000256" key="1">
    <source>
        <dbReference type="ARBA" id="ARBA00023125"/>
    </source>
</evidence>
<dbReference type="PANTHER" id="PTHR45789">
    <property type="entry name" value="FI18025P1"/>
    <property type="match status" value="1"/>
</dbReference>
<keyword evidence="1 3" id="KW-0238">DNA-binding</keyword>
<dbReference type="PANTHER" id="PTHR45789:SF2">
    <property type="entry name" value="FI18025P1"/>
    <property type="match status" value="1"/>
</dbReference>
<name>A0A1Y2CPB1_9FUNG</name>
<dbReference type="CDD" id="cd01389">
    <property type="entry name" value="HMG-box_ROX1-like"/>
    <property type="match status" value="1"/>
</dbReference>
<dbReference type="InterPro" id="IPR051356">
    <property type="entry name" value="SOX/SOX-like_TF"/>
</dbReference>
<evidence type="ECO:0000313" key="5">
    <source>
        <dbReference type="EMBL" id="ORY48842.1"/>
    </source>
</evidence>
<feature type="non-terminal residue" evidence="5">
    <location>
        <position position="73"/>
    </location>
</feature>
<dbReference type="SMART" id="SM00398">
    <property type="entry name" value="HMG"/>
    <property type="match status" value="1"/>
</dbReference>
<dbReference type="STRING" id="329046.A0A1Y2CPB1"/>
<dbReference type="AlphaFoldDB" id="A0A1Y2CPB1"/>
<feature type="non-terminal residue" evidence="5">
    <location>
        <position position="1"/>
    </location>
</feature>
<accession>A0A1Y2CPB1</accession>
<feature type="domain" description="HMG box" evidence="4">
    <location>
        <begin position="1"/>
        <end position="68"/>
    </location>
</feature>
<comment type="caution">
    <text evidence="5">The sequence shown here is derived from an EMBL/GenBank/DDBJ whole genome shotgun (WGS) entry which is preliminary data.</text>
</comment>
<dbReference type="GO" id="GO:0000978">
    <property type="term" value="F:RNA polymerase II cis-regulatory region sequence-specific DNA binding"/>
    <property type="evidence" value="ECO:0007669"/>
    <property type="project" value="TreeGrafter"/>
</dbReference>
<gene>
    <name evidence="5" type="ORF">BCR33DRAFT_653282</name>
</gene>
<evidence type="ECO:0000256" key="2">
    <source>
        <dbReference type="ARBA" id="ARBA00023242"/>
    </source>
</evidence>
<dbReference type="GO" id="GO:0000981">
    <property type="term" value="F:DNA-binding transcription factor activity, RNA polymerase II-specific"/>
    <property type="evidence" value="ECO:0007669"/>
    <property type="project" value="TreeGrafter"/>
</dbReference>
<sequence length="73" mass="8699">SNSFMIYRREKQAEILAQYKGQKALHNNAISKVVADMWREETPEVRAEYAAKAEHEKIQHMLKYPGYKYTPRR</sequence>
<dbReference type="InterPro" id="IPR036910">
    <property type="entry name" value="HMG_box_dom_sf"/>
</dbReference>
<keyword evidence="2 3" id="KW-0539">Nucleus</keyword>
<organism evidence="5 6">
    <name type="scientific">Rhizoclosmatium globosum</name>
    <dbReference type="NCBI Taxonomy" id="329046"/>
    <lineage>
        <taxon>Eukaryota</taxon>
        <taxon>Fungi</taxon>
        <taxon>Fungi incertae sedis</taxon>
        <taxon>Chytridiomycota</taxon>
        <taxon>Chytridiomycota incertae sedis</taxon>
        <taxon>Chytridiomycetes</taxon>
        <taxon>Chytridiales</taxon>
        <taxon>Chytriomycetaceae</taxon>
        <taxon>Rhizoclosmatium</taxon>
    </lineage>
</organism>
<proteinExistence type="predicted"/>
<protein>
    <submittedName>
        <fullName evidence="5">High mobility group box</fullName>
    </submittedName>
</protein>
<dbReference type="OrthoDB" id="6247875at2759"/>
<feature type="DNA-binding region" description="HMG box" evidence="3">
    <location>
        <begin position="1"/>
        <end position="68"/>
    </location>
</feature>
<evidence type="ECO:0000259" key="4">
    <source>
        <dbReference type="PROSITE" id="PS50118"/>
    </source>
</evidence>
<dbReference type="InterPro" id="IPR009071">
    <property type="entry name" value="HMG_box_dom"/>
</dbReference>
<evidence type="ECO:0000256" key="3">
    <source>
        <dbReference type="PROSITE-ProRule" id="PRU00267"/>
    </source>
</evidence>
<reference evidence="5 6" key="1">
    <citation type="submission" date="2016-07" db="EMBL/GenBank/DDBJ databases">
        <title>Pervasive Adenine N6-methylation of Active Genes in Fungi.</title>
        <authorList>
            <consortium name="DOE Joint Genome Institute"/>
            <person name="Mondo S.J."/>
            <person name="Dannebaum R.O."/>
            <person name="Kuo R.C."/>
            <person name="Labutti K."/>
            <person name="Haridas S."/>
            <person name="Kuo A."/>
            <person name="Salamov A."/>
            <person name="Ahrendt S.R."/>
            <person name="Lipzen A."/>
            <person name="Sullivan W."/>
            <person name="Andreopoulos W.B."/>
            <person name="Clum A."/>
            <person name="Lindquist E."/>
            <person name="Daum C."/>
            <person name="Ramamoorthy G.K."/>
            <person name="Gryganskyi A."/>
            <person name="Culley D."/>
            <person name="Magnuson J.K."/>
            <person name="James T.Y."/>
            <person name="O'Malley M.A."/>
            <person name="Stajich J.E."/>
            <person name="Spatafora J.W."/>
            <person name="Visel A."/>
            <person name="Grigoriev I.V."/>
        </authorList>
    </citation>
    <scope>NUCLEOTIDE SEQUENCE [LARGE SCALE GENOMIC DNA]</scope>
    <source>
        <strain evidence="5 6">JEL800</strain>
    </source>
</reference>
<keyword evidence="6" id="KW-1185">Reference proteome</keyword>
<dbReference type="PROSITE" id="PS50118">
    <property type="entry name" value="HMG_BOX_2"/>
    <property type="match status" value="1"/>
</dbReference>
<dbReference type="Gene3D" id="1.10.30.10">
    <property type="entry name" value="High mobility group box domain"/>
    <property type="match status" value="1"/>
</dbReference>
<dbReference type="SUPFAM" id="SSF47095">
    <property type="entry name" value="HMG-box"/>
    <property type="match status" value="1"/>
</dbReference>
<dbReference type="Proteomes" id="UP000193642">
    <property type="component" value="Unassembled WGS sequence"/>
</dbReference>
<dbReference type="EMBL" id="MCGO01000010">
    <property type="protein sequence ID" value="ORY48842.1"/>
    <property type="molecule type" value="Genomic_DNA"/>
</dbReference>
<dbReference type="GO" id="GO:0005634">
    <property type="term" value="C:nucleus"/>
    <property type="evidence" value="ECO:0007669"/>
    <property type="project" value="UniProtKB-UniRule"/>
</dbReference>
<evidence type="ECO:0000313" key="6">
    <source>
        <dbReference type="Proteomes" id="UP000193642"/>
    </source>
</evidence>
<dbReference type="Pfam" id="PF00505">
    <property type="entry name" value="HMG_box"/>
    <property type="match status" value="1"/>
</dbReference>